<dbReference type="InterPro" id="IPR013766">
    <property type="entry name" value="Thioredoxin_domain"/>
</dbReference>
<keyword evidence="2" id="KW-0732">Signal</keyword>
<organism evidence="4 5">
    <name type="scientific">Rufibacter quisquiliarum</name>
    <dbReference type="NCBI Taxonomy" id="1549639"/>
    <lineage>
        <taxon>Bacteria</taxon>
        <taxon>Pseudomonadati</taxon>
        <taxon>Bacteroidota</taxon>
        <taxon>Cytophagia</taxon>
        <taxon>Cytophagales</taxon>
        <taxon>Hymenobacteraceae</taxon>
        <taxon>Rufibacter</taxon>
    </lineage>
</organism>
<keyword evidence="5" id="KW-1185">Reference proteome</keyword>
<dbReference type="GO" id="GO:0016491">
    <property type="term" value="F:oxidoreductase activity"/>
    <property type="evidence" value="ECO:0007669"/>
    <property type="project" value="InterPro"/>
</dbReference>
<dbReference type="PROSITE" id="PS51352">
    <property type="entry name" value="THIOREDOXIN_2"/>
    <property type="match status" value="1"/>
</dbReference>
<dbReference type="InterPro" id="IPR036249">
    <property type="entry name" value="Thioredoxin-like_sf"/>
</dbReference>
<feature type="signal peptide" evidence="2">
    <location>
        <begin position="1"/>
        <end position="19"/>
    </location>
</feature>
<dbReference type="Gene3D" id="3.40.30.10">
    <property type="entry name" value="Glutaredoxin"/>
    <property type="match status" value="1"/>
</dbReference>
<dbReference type="InterPro" id="IPR011990">
    <property type="entry name" value="TPR-like_helical_dom_sf"/>
</dbReference>
<dbReference type="Pfam" id="PF00578">
    <property type="entry name" value="AhpC-TSA"/>
    <property type="match status" value="1"/>
</dbReference>
<protein>
    <submittedName>
        <fullName evidence="4">Peroxiredoxin</fullName>
    </submittedName>
</protein>
<dbReference type="SUPFAM" id="SSF52833">
    <property type="entry name" value="Thioredoxin-like"/>
    <property type="match status" value="1"/>
</dbReference>
<reference evidence="4 5" key="1">
    <citation type="submission" date="2020-08" db="EMBL/GenBank/DDBJ databases">
        <title>Genomic Encyclopedia of Type Strains, Phase IV (KMG-IV): sequencing the most valuable type-strain genomes for metagenomic binning, comparative biology and taxonomic classification.</title>
        <authorList>
            <person name="Goeker M."/>
        </authorList>
    </citation>
    <scope>NUCLEOTIDE SEQUENCE [LARGE SCALE GENOMIC DNA]</scope>
    <source>
        <strain evidence="4 5">DSM 29854</strain>
    </source>
</reference>
<feature type="domain" description="Thioredoxin" evidence="3">
    <location>
        <begin position="479"/>
        <end position="630"/>
    </location>
</feature>
<dbReference type="GO" id="GO:0006950">
    <property type="term" value="P:response to stress"/>
    <property type="evidence" value="ECO:0007669"/>
    <property type="project" value="UniProtKB-ARBA"/>
</dbReference>
<keyword evidence="1" id="KW-0676">Redox-active center</keyword>
<dbReference type="AlphaFoldDB" id="A0A839GJT8"/>
<sequence>MKTKLLLLPVLFSGALASAQTPSGALTLKPAQPKAGQEIKLTYNPAGTNLANASSVTALVYAYNDDKPNVQEVAMAKTKNGWEGNFKPAPEVDGAVVLFRHEETIDHNKGKGYSFYLYDAKKQPVAGAAFGLGAMRAEWGSFIELDRDPKQALELLEQEEARFPARKREVLPIKLYTLMAVYKGDEGKQKVKAELDALSKEPNLTVKDLSTLATYYGRVGEKEKAAAFADQVKAKEPKGEYVQSQRRMAYFMEKDPDKRKELAFAFAADFPAYEQLPSLLGSIAIDYAVEGKMQEFESLLQKYPSVGTSGTYNSAAWKLYESGENLPQAKALAQKGYQLAQKEVTQPTAKKDEFTPASDWKKSREYALGQIADTYGAILLKEGDKAGAAQYLAEAYTYTRGRSTSINDRYAEVLAASPDRARAQKTLEEIVASGNSTPKVKGYLKDLYTQAKGETGFDTYWAKVEVPAIEKLRADLKKKIISEKAPSFELLDLNGKPVSLASLKGKTVIVDFWATWCGPCVASFPGMQQAVNKFKDDDKVAFVFVNSWENGEDKKKSAGDFMAKKNYTFQVLLDDQNKMIEAYKVTGIPTKFVLDGNGNIRFKSVGYSGNNEKTVQEISMMVELLKPELLTSVQ</sequence>
<dbReference type="RefSeq" id="WP_182511582.1">
    <property type="nucleotide sequence ID" value="NZ_JACJIQ010000002.1"/>
</dbReference>
<proteinExistence type="predicted"/>
<evidence type="ECO:0000259" key="3">
    <source>
        <dbReference type="PROSITE" id="PS51352"/>
    </source>
</evidence>
<dbReference type="PROSITE" id="PS00194">
    <property type="entry name" value="THIOREDOXIN_1"/>
    <property type="match status" value="1"/>
</dbReference>
<evidence type="ECO:0000256" key="2">
    <source>
        <dbReference type="SAM" id="SignalP"/>
    </source>
</evidence>
<evidence type="ECO:0000256" key="1">
    <source>
        <dbReference type="ARBA" id="ARBA00023284"/>
    </source>
</evidence>
<dbReference type="Gene3D" id="1.25.40.10">
    <property type="entry name" value="Tetratricopeptide repeat domain"/>
    <property type="match status" value="1"/>
</dbReference>
<gene>
    <name evidence="4" type="ORF">FHS90_000557</name>
</gene>
<comment type="caution">
    <text evidence="4">The sequence shown here is derived from an EMBL/GenBank/DDBJ whole genome shotgun (WGS) entry which is preliminary data.</text>
</comment>
<dbReference type="CDD" id="cd02966">
    <property type="entry name" value="TlpA_like_family"/>
    <property type="match status" value="1"/>
</dbReference>
<dbReference type="Proteomes" id="UP000563094">
    <property type="component" value="Unassembled WGS sequence"/>
</dbReference>
<dbReference type="PANTHER" id="PTHR42852">
    <property type="entry name" value="THIOL:DISULFIDE INTERCHANGE PROTEIN DSBE"/>
    <property type="match status" value="1"/>
</dbReference>
<evidence type="ECO:0000313" key="4">
    <source>
        <dbReference type="EMBL" id="MBA9075855.1"/>
    </source>
</evidence>
<dbReference type="InterPro" id="IPR017937">
    <property type="entry name" value="Thioredoxin_CS"/>
</dbReference>
<name>A0A839GJT8_9BACT</name>
<accession>A0A839GJT8</accession>
<feature type="chain" id="PRO_5032795806" evidence="2">
    <location>
        <begin position="20"/>
        <end position="634"/>
    </location>
</feature>
<evidence type="ECO:0000313" key="5">
    <source>
        <dbReference type="Proteomes" id="UP000563094"/>
    </source>
</evidence>
<dbReference type="EMBL" id="JACJIQ010000002">
    <property type="protein sequence ID" value="MBA9075855.1"/>
    <property type="molecule type" value="Genomic_DNA"/>
</dbReference>
<dbReference type="GO" id="GO:0016209">
    <property type="term" value="F:antioxidant activity"/>
    <property type="evidence" value="ECO:0007669"/>
    <property type="project" value="InterPro"/>
</dbReference>
<dbReference type="PANTHER" id="PTHR42852:SF17">
    <property type="entry name" value="THIOREDOXIN-LIKE PROTEIN HI_1115"/>
    <property type="match status" value="1"/>
</dbReference>
<dbReference type="InterPro" id="IPR050553">
    <property type="entry name" value="Thioredoxin_ResA/DsbE_sf"/>
</dbReference>
<dbReference type="InterPro" id="IPR000866">
    <property type="entry name" value="AhpC/TSA"/>
</dbReference>